<dbReference type="AlphaFoldDB" id="A0A397TI88"/>
<evidence type="ECO:0000313" key="2">
    <source>
        <dbReference type="Proteomes" id="UP000265703"/>
    </source>
</evidence>
<gene>
    <name evidence="1" type="ORF">C1645_859073</name>
</gene>
<keyword evidence="2" id="KW-1185">Reference proteome</keyword>
<name>A0A397TI88_9GLOM</name>
<dbReference type="EMBL" id="QKYT01000049">
    <property type="protein sequence ID" value="RIA96177.1"/>
    <property type="molecule type" value="Genomic_DNA"/>
</dbReference>
<comment type="caution">
    <text evidence="1">The sequence shown here is derived from an EMBL/GenBank/DDBJ whole genome shotgun (WGS) entry which is preliminary data.</text>
</comment>
<organism evidence="1 2">
    <name type="scientific">Glomus cerebriforme</name>
    <dbReference type="NCBI Taxonomy" id="658196"/>
    <lineage>
        <taxon>Eukaryota</taxon>
        <taxon>Fungi</taxon>
        <taxon>Fungi incertae sedis</taxon>
        <taxon>Mucoromycota</taxon>
        <taxon>Glomeromycotina</taxon>
        <taxon>Glomeromycetes</taxon>
        <taxon>Glomerales</taxon>
        <taxon>Glomeraceae</taxon>
        <taxon>Glomus</taxon>
    </lineage>
</organism>
<accession>A0A397TI88</accession>
<reference evidence="1 2" key="1">
    <citation type="submission" date="2018-06" db="EMBL/GenBank/DDBJ databases">
        <title>Comparative genomics reveals the genomic features of Rhizophagus irregularis, R. cerebriforme, R. diaphanum and Gigaspora rosea, and their symbiotic lifestyle signature.</title>
        <authorList>
            <person name="Morin E."/>
            <person name="San Clemente H."/>
            <person name="Chen E.C.H."/>
            <person name="De La Providencia I."/>
            <person name="Hainaut M."/>
            <person name="Kuo A."/>
            <person name="Kohler A."/>
            <person name="Murat C."/>
            <person name="Tang N."/>
            <person name="Roy S."/>
            <person name="Loubradou J."/>
            <person name="Henrissat B."/>
            <person name="Grigoriev I.V."/>
            <person name="Corradi N."/>
            <person name="Roux C."/>
            <person name="Martin F.M."/>
        </authorList>
    </citation>
    <scope>NUCLEOTIDE SEQUENCE [LARGE SCALE GENOMIC DNA]</scope>
    <source>
        <strain evidence="1 2">DAOM 227022</strain>
    </source>
</reference>
<dbReference type="Proteomes" id="UP000265703">
    <property type="component" value="Unassembled WGS sequence"/>
</dbReference>
<dbReference type="OrthoDB" id="2307154at2759"/>
<proteinExistence type="predicted"/>
<sequence>MDFGVNASKRKHLLLTLRQKLNLEQGLKKILPWHLSQHPISDSESRLDSNEDLNYFYDENNIMAQAYSTVDNNNEDLGELRLFYQPPNDENFYHVTCKMISQDYQESENSSSWEDDYDYEFFFQSSNDSTTIFHVACKLLSYSLIVNMLNKKIYGIDFDANDSKRKYLLALHQKLNLEQNLKQILPSYFPQNLVPDDEMMNSSYENIESNFIIDNQDSFDSGWSYNDYISHRDDGTYVNPWEYQFLTC</sequence>
<protein>
    <submittedName>
        <fullName evidence="1">Uncharacterized protein</fullName>
    </submittedName>
</protein>
<evidence type="ECO:0000313" key="1">
    <source>
        <dbReference type="EMBL" id="RIA96177.1"/>
    </source>
</evidence>